<evidence type="ECO:0000313" key="9">
    <source>
        <dbReference type="Proteomes" id="UP001461498"/>
    </source>
</evidence>
<evidence type="ECO:0000313" key="8">
    <source>
        <dbReference type="EMBL" id="KAK9499337.1"/>
    </source>
</evidence>
<dbReference type="GO" id="GO:0051225">
    <property type="term" value="P:spindle assembly"/>
    <property type="evidence" value="ECO:0007669"/>
    <property type="project" value="TreeGrafter"/>
</dbReference>
<dbReference type="InterPro" id="IPR042241">
    <property type="entry name" value="GCP_C_sf"/>
</dbReference>
<dbReference type="GO" id="GO:0051011">
    <property type="term" value="F:microtubule minus-end binding"/>
    <property type="evidence" value="ECO:0007669"/>
    <property type="project" value="TreeGrafter"/>
</dbReference>
<evidence type="ECO:0000259" key="6">
    <source>
        <dbReference type="Pfam" id="PF04130"/>
    </source>
</evidence>
<dbReference type="GO" id="GO:0000278">
    <property type="term" value="P:mitotic cell cycle"/>
    <property type="evidence" value="ECO:0007669"/>
    <property type="project" value="TreeGrafter"/>
</dbReference>
<comment type="caution">
    <text evidence="8">The sequence shown here is derived from an EMBL/GenBank/DDBJ whole genome shotgun (WGS) entry which is preliminary data.</text>
</comment>
<evidence type="ECO:0000256" key="3">
    <source>
        <dbReference type="ARBA" id="ARBA00022701"/>
    </source>
</evidence>
<dbReference type="GO" id="GO:0043015">
    <property type="term" value="F:gamma-tubulin binding"/>
    <property type="evidence" value="ECO:0007669"/>
    <property type="project" value="InterPro"/>
</dbReference>
<dbReference type="Gene3D" id="1.20.120.1900">
    <property type="entry name" value="Gamma-tubulin complex, C-terminal domain"/>
    <property type="match status" value="1"/>
</dbReference>
<dbReference type="EMBL" id="JAPXFL010000011">
    <property type="protein sequence ID" value="KAK9499337.1"/>
    <property type="molecule type" value="Genomic_DNA"/>
</dbReference>
<dbReference type="InterPro" id="IPR007259">
    <property type="entry name" value="GCP"/>
</dbReference>
<dbReference type="InterPro" id="IPR040457">
    <property type="entry name" value="GCP_C"/>
</dbReference>
<feature type="domain" description="Gamma tubulin complex component protein N-terminal" evidence="7">
    <location>
        <begin position="2"/>
        <end position="242"/>
    </location>
</feature>
<keyword evidence="9" id="KW-1185">Reference proteome</keyword>
<dbReference type="GO" id="GO:0000922">
    <property type="term" value="C:spindle pole"/>
    <property type="evidence" value="ECO:0007669"/>
    <property type="project" value="InterPro"/>
</dbReference>
<dbReference type="PANTHER" id="PTHR19302">
    <property type="entry name" value="GAMMA TUBULIN COMPLEX PROTEIN"/>
    <property type="match status" value="1"/>
</dbReference>
<dbReference type="GO" id="GO:0051321">
    <property type="term" value="P:meiotic cell cycle"/>
    <property type="evidence" value="ECO:0007669"/>
    <property type="project" value="TreeGrafter"/>
</dbReference>
<keyword evidence="3 5" id="KW-0493">Microtubule</keyword>
<proteinExistence type="inferred from homology"/>
<evidence type="ECO:0000259" key="7">
    <source>
        <dbReference type="Pfam" id="PF17681"/>
    </source>
</evidence>
<protein>
    <recommendedName>
        <fullName evidence="5">Gamma-tubulin complex component</fullName>
    </recommendedName>
</protein>
<evidence type="ECO:0000256" key="2">
    <source>
        <dbReference type="ARBA" id="ARBA00022490"/>
    </source>
</evidence>
<organism evidence="8 9">
    <name type="scientific">Rhynocoris fuscipes</name>
    <dbReference type="NCBI Taxonomy" id="488301"/>
    <lineage>
        <taxon>Eukaryota</taxon>
        <taxon>Metazoa</taxon>
        <taxon>Ecdysozoa</taxon>
        <taxon>Arthropoda</taxon>
        <taxon>Hexapoda</taxon>
        <taxon>Insecta</taxon>
        <taxon>Pterygota</taxon>
        <taxon>Neoptera</taxon>
        <taxon>Paraneoptera</taxon>
        <taxon>Hemiptera</taxon>
        <taxon>Heteroptera</taxon>
        <taxon>Panheteroptera</taxon>
        <taxon>Cimicomorpha</taxon>
        <taxon>Reduviidae</taxon>
        <taxon>Harpactorinae</taxon>
        <taxon>Harpactorini</taxon>
        <taxon>Rhynocoris</taxon>
    </lineage>
</organism>
<dbReference type="Proteomes" id="UP001461498">
    <property type="component" value="Unassembled WGS sequence"/>
</dbReference>
<evidence type="ECO:0000256" key="5">
    <source>
        <dbReference type="RuleBase" id="RU363050"/>
    </source>
</evidence>
<dbReference type="GO" id="GO:0007020">
    <property type="term" value="P:microtubule nucleation"/>
    <property type="evidence" value="ECO:0007669"/>
    <property type="project" value="InterPro"/>
</dbReference>
<gene>
    <name evidence="8" type="ORF">O3M35_002390</name>
</gene>
<name>A0AAW1CLM3_9HEMI</name>
<reference evidence="8 9" key="1">
    <citation type="submission" date="2022-12" db="EMBL/GenBank/DDBJ databases">
        <title>Chromosome-level genome assembly of true bugs.</title>
        <authorList>
            <person name="Ma L."/>
            <person name="Li H."/>
        </authorList>
    </citation>
    <scope>NUCLEOTIDE SEQUENCE [LARGE SCALE GENOMIC DNA]</scope>
    <source>
        <strain evidence="8">Lab_2022b</strain>
    </source>
</reference>
<comment type="similarity">
    <text evidence="1 5">Belongs to the TUBGCP family.</text>
</comment>
<sequence>MAEYYLNISRFVDDNRALSVGRVNESLCNAIDVTMSEYKSFIIELEKLHINNRLHLQLLWYHIQSIMQILEVFNRIAVNISKQGLRGGATLSYLIETSYQYLYDRTHINLFKHLIKQASIPYMESIKEWIFNGNIFDPFDEFMIIEKDNLSFKDCQSLEQWEKKYQIRHISIPSFLNNSSNEIWKAGLYLNVVRENIVESNRVNLAEIEDIKYSSKVNKYLDIIKRAYIHSSSSLLYYMLDKYKLVQRFGLMKKYFLIQQGDFIAQILDTCDKELCKPVFDIIPSRLKTLVDMAIRGTECTLSDDITISLQSQDLWNQVTRILAVNSSMTTGEQDQKNVSLNSKLTGYESFTLNINCKWPVSFLFNTRVISSYQMLFRLLFYCKHVEHCLLKVWIIDQTLRKQTVVNQKHYSIFFSLRHRMIYFIQNIQYYMMEEAIEPNWIQFQQQLKQINSNIYSIDHLLEHHKIFLDKCISDCLLSNSIIFPIFMKLLALCKEFATLIIENENKLVNMETNEKDEFMNIILKSEREFHQYYMNLLTSITEFAPSQTGNKILEILQRANFNHYFI</sequence>
<accession>A0AAW1CLM3</accession>
<evidence type="ECO:0000256" key="4">
    <source>
        <dbReference type="ARBA" id="ARBA00023212"/>
    </source>
</evidence>
<dbReference type="PANTHER" id="PTHR19302:SF13">
    <property type="entry name" value="GAMMA-TUBULIN COMPLEX COMPONENT 2"/>
    <property type="match status" value="1"/>
</dbReference>
<dbReference type="Pfam" id="PF04130">
    <property type="entry name" value="GCP_C_terminal"/>
    <property type="match status" value="1"/>
</dbReference>
<feature type="domain" description="Gamma tubulin complex component C-terminal" evidence="6">
    <location>
        <begin position="245"/>
        <end position="566"/>
    </location>
</feature>
<keyword evidence="2 5" id="KW-0963">Cytoplasm</keyword>
<dbReference type="GO" id="GO:0031122">
    <property type="term" value="P:cytoplasmic microtubule organization"/>
    <property type="evidence" value="ECO:0007669"/>
    <property type="project" value="TreeGrafter"/>
</dbReference>
<keyword evidence="4 5" id="KW-0206">Cytoskeleton</keyword>
<comment type="subcellular location">
    <subcellularLocation>
        <location evidence="5">Cytoplasm</location>
        <location evidence="5">Cytoskeleton</location>
        <location evidence="5">Microtubule organizing center</location>
    </subcellularLocation>
</comment>
<dbReference type="GO" id="GO:0005874">
    <property type="term" value="C:microtubule"/>
    <property type="evidence" value="ECO:0007669"/>
    <property type="project" value="UniProtKB-KW"/>
</dbReference>
<dbReference type="GO" id="GO:0000930">
    <property type="term" value="C:gamma-tubulin complex"/>
    <property type="evidence" value="ECO:0007669"/>
    <property type="project" value="TreeGrafter"/>
</dbReference>
<dbReference type="AlphaFoldDB" id="A0AAW1CLM3"/>
<dbReference type="Pfam" id="PF17681">
    <property type="entry name" value="GCP_N_terminal"/>
    <property type="match status" value="1"/>
</dbReference>
<evidence type="ECO:0000256" key="1">
    <source>
        <dbReference type="ARBA" id="ARBA00010337"/>
    </source>
</evidence>
<dbReference type="InterPro" id="IPR041470">
    <property type="entry name" value="GCP_N"/>
</dbReference>